<keyword evidence="8" id="KW-0472">Membrane</keyword>
<dbReference type="Gene3D" id="3.30.830.10">
    <property type="entry name" value="Metalloenzyme, LuxS/M16 peptidase-like"/>
    <property type="match status" value="2"/>
</dbReference>
<sequence length="355" mass="37486">MFSRSYSTAAKGLKVSAKQTEGHLSNLIVKINAGSRYAEKDGVAHLLSRFNFQNNTHKSALRFAREAELLGGVYGSKVSRDAITLSANFQKEDLPYFVNSLADVITSTQFKIHELSEVVLPTAKHEVAVASADPEYQAVEALHALAFRNGLGKPLLYDGVSKATLDDIKAYASKAYTASNIEIYGSGVDESALVKFIGESSFESLAEGSALTDAVKTQEGESRIRSANGNAAAIGAPIAPAEIGLYETIATFLNETTNVKAAVHKYSDAGLFTVVAADACPVAVSATIKSVVSTLKSGINASEFSALTKTKLAIESESSPYTAEPTVSSVGEFSLGKFSYVAIGNVSALPYADEL</sequence>
<dbReference type="FunFam" id="3.30.830.10:FF:000021">
    <property type="entry name" value="Cytochrome b-c1 complex subunit 2"/>
    <property type="match status" value="1"/>
</dbReference>
<dbReference type="SUPFAM" id="SSF63411">
    <property type="entry name" value="LuxS/MPP-like metallohydrolase"/>
    <property type="match status" value="2"/>
</dbReference>
<protein>
    <recommendedName>
        <fullName evidence="10">Cytochrome b-c1 complex subunit 2, mitochondrial</fullName>
    </recommendedName>
    <alternativeName>
        <fullName evidence="12">Complex III subunit 2</fullName>
    </alternativeName>
    <alternativeName>
        <fullName evidence="11">Core protein II</fullName>
    </alternativeName>
</protein>
<evidence type="ECO:0000259" key="13">
    <source>
        <dbReference type="Pfam" id="PF00675"/>
    </source>
</evidence>
<dbReference type="PANTHER" id="PTHR11851">
    <property type="entry name" value="METALLOPROTEASE"/>
    <property type="match status" value="1"/>
</dbReference>
<evidence type="ECO:0000256" key="4">
    <source>
        <dbReference type="ARBA" id="ARBA00022792"/>
    </source>
</evidence>
<evidence type="ECO:0000313" key="15">
    <source>
        <dbReference type="Proteomes" id="UP001360560"/>
    </source>
</evidence>
<proteinExistence type="inferred from homology"/>
<evidence type="ECO:0000256" key="8">
    <source>
        <dbReference type="ARBA" id="ARBA00023136"/>
    </source>
</evidence>
<dbReference type="GeneID" id="90072996"/>
<comment type="similarity">
    <text evidence="9">Belongs to the peptidase M16 family. UQCRC2/QCR2 subfamily.</text>
</comment>
<keyword evidence="15" id="KW-1185">Reference proteome</keyword>
<keyword evidence="5" id="KW-0809">Transit peptide</keyword>
<comment type="subcellular location">
    <subcellularLocation>
        <location evidence="1">Mitochondrion inner membrane</location>
        <topology evidence="1">Peripheral membrane protein</topology>
        <orientation evidence="1">Matrix side</orientation>
    </subcellularLocation>
</comment>
<dbReference type="GO" id="GO:0005743">
    <property type="term" value="C:mitochondrial inner membrane"/>
    <property type="evidence" value="ECO:0007669"/>
    <property type="project" value="UniProtKB-SubCell"/>
</dbReference>
<evidence type="ECO:0000256" key="9">
    <source>
        <dbReference type="ARBA" id="ARBA00038146"/>
    </source>
</evidence>
<reference evidence="14 15" key="1">
    <citation type="journal article" date="2023" name="Elife">
        <title>Identification of key yeast species and microbe-microbe interactions impacting larval growth of Drosophila in the wild.</title>
        <authorList>
            <person name="Mure A."/>
            <person name="Sugiura Y."/>
            <person name="Maeda R."/>
            <person name="Honda K."/>
            <person name="Sakurai N."/>
            <person name="Takahashi Y."/>
            <person name="Watada M."/>
            <person name="Katoh T."/>
            <person name="Gotoh A."/>
            <person name="Gotoh Y."/>
            <person name="Taniguchi I."/>
            <person name="Nakamura K."/>
            <person name="Hayashi T."/>
            <person name="Katayama T."/>
            <person name="Uemura T."/>
            <person name="Hattori Y."/>
        </authorList>
    </citation>
    <scope>NUCLEOTIDE SEQUENCE [LARGE SCALE GENOMIC DNA]</scope>
    <source>
        <strain evidence="14 15">SC-9</strain>
    </source>
</reference>
<dbReference type="Proteomes" id="UP001360560">
    <property type="component" value="Unassembled WGS sequence"/>
</dbReference>
<evidence type="ECO:0000256" key="11">
    <source>
        <dbReference type="ARBA" id="ARBA00041372"/>
    </source>
</evidence>
<dbReference type="InterPro" id="IPR050361">
    <property type="entry name" value="MPP/UQCRC_Complex"/>
</dbReference>
<dbReference type="EMBL" id="BTFZ01000004">
    <property type="protein sequence ID" value="GMM35017.1"/>
    <property type="molecule type" value="Genomic_DNA"/>
</dbReference>
<dbReference type="InterPro" id="IPR011765">
    <property type="entry name" value="Pept_M16_N"/>
</dbReference>
<evidence type="ECO:0000256" key="3">
    <source>
        <dbReference type="ARBA" id="ARBA00022660"/>
    </source>
</evidence>
<keyword evidence="6" id="KW-0249">Electron transport</keyword>
<dbReference type="RefSeq" id="XP_064852017.1">
    <property type="nucleotide sequence ID" value="XM_064995945.1"/>
</dbReference>
<evidence type="ECO:0000256" key="5">
    <source>
        <dbReference type="ARBA" id="ARBA00022946"/>
    </source>
</evidence>
<comment type="caution">
    <text evidence="14">The sequence shown here is derived from an EMBL/GenBank/DDBJ whole genome shotgun (WGS) entry which is preliminary data.</text>
</comment>
<evidence type="ECO:0000256" key="6">
    <source>
        <dbReference type="ARBA" id="ARBA00022982"/>
    </source>
</evidence>
<dbReference type="AlphaFoldDB" id="A0AAV5QKC1"/>
<dbReference type="PANTHER" id="PTHR11851:SF209">
    <property type="entry name" value="CYTOCHROME B-C1 COMPLEX SUBUNIT 2, MITOCHONDRIAL"/>
    <property type="match status" value="1"/>
</dbReference>
<dbReference type="GO" id="GO:0046872">
    <property type="term" value="F:metal ion binding"/>
    <property type="evidence" value="ECO:0007669"/>
    <property type="project" value="InterPro"/>
</dbReference>
<keyword evidence="3" id="KW-0679">Respiratory chain</keyword>
<keyword evidence="4" id="KW-0999">Mitochondrion inner membrane</keyword>
<evidence type="ECO:0000256" key="2">
    <source>
        <dbReference type="ARBA" id="ARBA00022448"/>
    </source>
</evidence>
<accession>A0AAV5QKC1</accession>
<evidence type="ECO:0000256" key="1">
    <source>
        <dbReference type="ARBA" id="ARBA00004443"/>
    </source>
</evidence>
<evidence type="ECO:0000313" key="14">
    <source>
        <dbReference type="EMBL" id="GMM35017.1"/>
    </source>
</evidence>
<evidence type="ECO:0000256" key="10">
    <source>
        <dbReference type="ARBA" id="ARBA00040751"/>
    </source>
</evidence>
<organism evidence="14 15">
    <name type="scientific">Saccharomycopsis crataegensis</name>
    <dbReference type="NCBI Taxonomy" id="43959"/>
    <lineage>
        <taxon>Eukaryota</taxon>
        <taxon>Fungi</taxon>
        <taxon>Dikarya</taxon>
        <taxon>Ascomycota</taxon>
        <taxon>Saccharomycotina</taxon>
        <taxon>Saccharomycetes</taxon>
        <taxon>Saccharomycopsidaceae</taxon>
        <taxon>Saccharomycopsis</taxon>
    </lineage>
</organism>
<name>A0AAV5QKC1_9ASCO</name>
<feature type="domain" description="Peptidase M16 N-terminal" evidence="13">
    <location>
        <begin position="16"/>
        <end position="158"/>
    </location>
</feature>
<keyword evidence="2" id="KW-0813">Transport</keyword>
<dbReference type="Pfam" id="PF00675">
    <property type="entry name" value="Peptidase_M16"/>
    <property type="match status" value="1"/>
</dbReference>
<dbReference type="InterPro" id="IPR011249">
    <property type="entry name" value="Metalloenz_LuxS/M16"/>
</dbReference>
<keyword evidence="7" id="KW-0496">Mitochondrion</keyword>
<evidence type="ECO:0000256" key="12">
    <source>
        <dbReference type="ARBA" id="ARBA00041778"/>
    </source>
</evidence>
<gene>
    <name evidence="14" type="ORF">DASC09_023420</name>
</gene>
<evidence type="ECO:0000256" key="7">
    <source>
        <dbReference type="ARBA" id="ARBA00023128"/>
    </source>
</evidence>